<dbReference type="EC" id="3.5.1.2" evidence="2"/>
<evidence type="ECO:0000313" key="4">
    <source>
        <dbReference type="EMBL" id="GAA4264873.1"/>
    </source>
</evidence>
<feature type="binding site" evidence="2">
    <location>
        <position position="129"/>
    </location>
    <ligand>
        <name>substrate</name>
    </ligand>
</feature>
<evidence type="ECO:0000259" key="3">
    <source>
        <dbReference type="Pfam" id="PF07685"/>
    </source>
</evidence>
<organism evidence="4 5">
    <name type="scientific">Frondihabitans peucedani</name>
    <dbReference type="NCBI Taxonomy" id="598626"/>
    <lineage>
        <taxon>Bacteria</taxon>
        <taxon>Bacillati</taxon>
        <taxon>Actinomycetota</taxon>
        <taxon>Actinomycetes</taxon>
        <taxon>Micrococcales</taxon>
        <taxon>Microbacteriaceae</taxon>
        <taxon>Frondihabitans</taxon>
    </lineage>
</organism>
<feature type="domain" description="CobB/CobQ-like glutamine amidotransferase" evidence="3">
    <location>
        <begin position="39"/>
        <end position="195"/>
    </location>
</feature>
<dbReference type="EMBL" id="BAABAU010000001">
    <property type="protein sequence ID" value="GAA4264873.1"/>
    <property type="molecule type" value="Genomic_DNA"/>
</dbReference>
<proteinExistence type="inferred from homology"/>
<keyword evidence="5" id="KW-1185">Reference proteome</keyword>
<keyword evidence="2" id="KW-0573">Peptidoglycan synthesis</keyword>
<name>A0ABP8DY06_9MICO</name>
<dbReference type="Gene3D" id="3.40.50.880">
    <property type="match status" value="1"/>
</dbReference>
<evidence type="ECO:0000313" key="5">
    <source>
        <dbReference type="Proteomes" id="UP001501594"/>
    </source>
</evidence>
<comment type="catalytic activity">
    <reaction evidence="2">
        <text>beta-D-GlcNAc-(1-&gt;4)-Mur2Ac(oyl-L-Ala-gamma-D-Glu-L-Lys-D-Ala-D-Ala)-di-trans,octa-cis-undecaprenyl diphosphate + L-glutamine + ATP + H2O = beta-D-GlcNAc-(1-&gt;4)-Mur2Ac(oyl-L-Ala-D-isoglutaminyl-L-Lys-D-Ala-D-Ala)-di-trans,octa-cis-undecaprenyl diphosphate + L-glutamate + ADP + phosphate + H(+)</text>
        <dbReference type="Rhea" id="RHEA:57928"/>
        <dbReference type="ChEBI" id="CHEBI:15377"/>
        <dbReference type="ChEBI" id="CHEBI:15378"/>
        <dbReference type="ChEBI" id="CHEBI:29985"/>
        <dbReference type="ChEBI" id="CHEBI:30616"/>
        <dbReference type="ChEBI" id="CHEBI:43474"/>
        <dbReference type="ChEBI" id="CHEBI:58359"/>
        <dbReference type="ChEBI" id="CHEBI:60033"/>
        <dbReference type="ChEBI" id="CHEBI:62233"/>
        <dbReference type="ChEBI" id="CHEBI:456216"/>
        <dbReference type="EC" id="6.3.5.13"/>
    </reaction>
</comment>
<comment type="caution">
    <text evidence="4">The sequence shown here is derived from an EMBL/GenBank/DDBJ whole genome shotgun (WGS) entry which is preliminary data.</text>
</comment>
<dbReference type="InterPro" id="IPR043702">
    <property type="entry name" value="Lipid_II_synth_GatD"/>
</dbReference>
<dbReference type="HAMAP" id="MF_02213">
    <property type="entry name" value="Lipid_II_synth_GatD"/>
    <property type="match status" value="1"/>
</dbReference>
<keyword evidence="2" id="KW-0133">Cell shape</keyword>
<keyword evidence="2" id="KW-0961">Cell wall biogenesis/degradation</keyword>
<dbReference type="SUPFAM" id="SSF52317">
    <property type="entry name" value="Class I glutamine amidotransferase-like"/>
    <property type="match status" value="1"/>
</dbReference>
<keyword evidence="2" id="KW-0436">Ligase</keyword>
<reference evidence="5" key="1">
    <citation type="journal article" date="2019" name="Int. J. Syst. Evol. Microbiol.">
        <title>The Global Catalogue of Microorganisms (GCM) 10K type strain sequencing project: providing services to taxonomists for standard genome sequencing and annotation.</title>
        <authorList>
            <consortium name="The Broad Institute Genomics Platform"/>
            <consortium name="The Broad Institute Genome Sequencing Center for Infectious Disease"/>
            <person name="Wu L."/>
            <person name="Ma J."/>
        </authorList>
    </citation>
    <scope>NUCLEOTIDE SEQUENCE [LARGE SCALE GENOMIC DNA]</scope>
    <source>
        <strain evidence="5">JCM 17442</strain>
    </source>
</reference>
<dbReference type="InterPro" id="IPR029062">
    <property type="entry name" value="Class_I_gatase-like"/>
</dbReference>
<comment type="function">
    <text evidence="2">The lipid II isoglutaminyl synthase complex catalyzes the formation of alpha-D-isoglutamine in the cell wall lipid II stem peptide. The GatD subunit catalyzes the hydrolysis of glutamine to glutamate and ammonia. The resulting ammonia molecule is channeled to the active site of MurT.</text>
</comment>
<accession>A0ABP8DY06</accession>
<sequence length="250" mass="25872">MSSDSLTIVQLYPEQLGVSGDGGNVVTLAERARRAGLDVTVSAHRPGDAVPTTADIVVIGSGPLSTLRALHDDILRLGAPLSDWADEGVPVIAIGGGMEILSRGIVGGEGGDLEGLGFFDATARRGAKRRANYFQVETGYQGGALTLYGFEDHASSLELGAGSTPLGTVTHGGGNGDGREGVVRGASFGTQLKGPVLPLNPELTDRLLRAAVARTGGSYSTNESHAKLDHFAAKSREVVHANLERAFKAM</sequence>
<keyword evidence="1 2" id="KW-0315">Glutamine amidotransferase</keyword>
<dbReference type="EC" id="6.3.5.13" evidence="2"/>
<comment type="catalytic activity">
    <reaction evidence="2">
        <text>L-glutamine + H2O = L-glutamate + NH4(+)</text>
        <dbReference type="Rhea" id="RHEA:15889"/>
        <dbReference type="ChEBI" id="CHEBI:15377"/>
        <dbReference type="ChEBI" id="CHEBI:28938"/>
        <dbReference type="ChEBI" id="CHEBI:29985"/>
        <dbReference type="ChEBI" id="CHEBI:58359"/>
        <dbReference type="EC" id="3.5.1.2"/>
    </reaction>
</comment>
<evidence type="ECO:0000256" key="2">
    <source>
        <dbReference type="HAMAP-Rule" id="MF_02213"/>
    </source>
</evidence>
<dbReference type="InterPro" id="IPR011698">
    <property type="entry name" value="GATase_3"/>
</dbReference>
<comment type="subunit">
    <text evidence="2">Forms a heterodimer with MurT.</text>
</comment>
<comment type="pathway">
    <text evidence="2">Cell wall biogenesis; peptidoglycan biosynthesis.</text>
</comment>
<dbReference type="RefSeq" id="WP_344793444.1">
    <property type="nucleotide sequence ID" value="NZ_BAABAU010000001.1"/>
</dbReference>
<dbReference type="Proteomes" id="UP001501594">
    <property type="component" value="Unassembled WGS sequence"/>
</dbReference>
<dbReference type="Pfam" id="PF07685">
    <property type="entry name" value="GATase_3"/>
    <property type="match status" value="1"/>
</dbReference>
<evidence type="ECO:0000256" key="1">
    <source>
        <dbReference type="ARBA" id="ARBA00022962"/>
    </source>
</evidence>
<comment type="caution">
    <text evidence="2">Lacks conserved residue(s) required for the propagation of feature annotation.</text>
</comment>
<protein>
    <recommendedName>
        <fullName evidence="2">Lipid II isoglutaminyl synthase (glutamine-hydrolyzing) subunit GatD</fullName>
        <ecNumber evidence="2">6.3.5.13</ecNumber>
    </recommendedName>
    <alternativeName>
        <fullName evidence="2">Lipid II isoglutaminyl synthase glutaminase subunit</fullName>
        <ecNumber evidence="2">3.5.1.2</ecNumber>
    </alternativeName>
</protein>
<dbReference type="PROSITE" id="PS51274">
    <property type="entry name" value="GATASE_COBBQ"/>
    <property type="match status" value="1"/>
</dbReference>
<gene>
    <name evidence="2" type="primary">gatD</name>
    <name evidence="4" type="ORF">GCM10022256_04850</name>
</gene>
<keyword evidence="2" id="KW-0378">Hydrolase</keyword>
<comment type="similarity">
    <text evidence="2">Belongs to the CobB/CobQ family. GatD subfamily.</text>
</comment>